<evidence type="ECO:0000313" key="3">
    <source>
        <dbReference type="EMBL" id="ARD64309.1"/>
    </source>
</evidence>
<name>A0AAC9QR12_EUBLI</name>
<sequence length="228" mass="23730">MTMKRKLAAGAAALAVTAMCFGTTAFAAETNTIYSDGTDNSSAVTSDNSNSTEIEVTTIKEGDATWSVEIPKKLSFSNVTATSATDFVQELPLKATILNVNTSDEALENQIANLVVKVGDSFKPTLALTTDATKTIADAYKVKDPSKTDVTDGTNPIATLTQASDSATGSVELDKASFNGKVAGTYTGKLTMKITPTRVTVTDPEPDPTPSPEPSPEPTTNPDETPGA</sequence>
<gene>
    <name evidence="3" type="ORF">B2M23_01530</name>
</gene>
<feature type="region of interest" description="Disordered" evidence="1">
    <location>
        <begin position="195"/>
        <end position="228"/>
    </location>
</feature>
<feature type="signal peptide" evidence="2">
    <location>
        <begin position="1"/>
        <end position="27"/>
    </location>
</feature>
<evidence type="ECO:0000256" key="1">
    <source>
        <dbReference type="SAM" id="MobiDB-lite"/>
    </source>
</evidence>
<evidence type="ECO:0000313" key="4">
    <source>
        <dbReference type="Proteomes" id="UP000192391"/>
    </source>
</evidence>
<reference evidence="4" key="1">
    <citation type="journal article" date="2017" name="Sci. Rep.">
        <title>Determination of the Genome and Primary Transcriptome of Syngas Fermenting Eubacterium limosum ATCC 8486.</title>
        <authorList>
            <person name="Song Y."/>
            <person name="Shin J."/>
            <person name="Jeong Y."/>
            <person name="Jin S."/>
            <person name="Lee J.K."/>
            <person name="Kim D.R."/>
            <person name="Kim S.C."/>
            <person name="Cho S."/>
            <person name="Cho B.K."/>
        </authorList>
    </citation>
    <scope>NUCLEOTIDE SEQUENCE [LARGE SCALE GENOMIC DNA]</scope>
    <source>
        <strain evidence="4">ATCC 8486</strain>
    </source>
</reference>
<dbReference type="AlphaFoldDB" id="A0AAC9QR12"/>
<dbReference type="RefSeq" id="WP_038351006.1">
    <property type="nucleotide sequence ID" value="NZ_CP019962.1"/>
</dbReference>
<organism evidence="3 4">
    <name type="scientific">Eubacterium limosum</name>
    <dbReference type="NCBI Taxonomy" id="1736"/>
    <lineage>
        <taxon>Bacteria</taxon>
        <taxon>Bacillati</taxon>
        <taxon>Bacillota</taxon>
        <taxon>Clostridia</taxon>
        <taxon>Eubacteriales</taxon>
        <taxon>Eubacteriaceae</taxon>
        <taxon>Eubacterium</taxon>
    </lineage>
</organism>
<dbReference type="KEGG" id="elim:B2M23_01530"/>
<feature type="compositionally biased region" description="Pro residues" evidence="1">
    <location>
        <begin position="207"/>
        <end position="219"/>
    </location>
</feature>
<evidence type="ECO:0000256" key="2">
    <source>
        <dbReference type="SAM" id="SignalP"/>
    </source>
</evidence>
<protein>
    <recommendedName>
        <fullName evidence="5">WxL domain-containing protein</fullName>
    </recommendedName>
</protein>
<dbReference type="EMBL" id="CP019962">
    <property type="protein sequence ID" value="ARD64309.1"/>
    <property type="molecule type" value="Genomic_DNA"/>
</dbReference>
<accession>A0AAC9QR12</accession>
<proteinExistence type="predicted"/>
<evidence type="ECO:0008006" key="5">
    <source>
        <dbReference type="Google" id="ProtNLM"/>
    </source>
</evidence>
<keyword evidence="2" id="KW-0732">Signal</keyword>
<feature type="chain" id="PRO_5042112875" description="WxL domain-containing protein" evidence="2">
    <location>
        <begin position="28"/>
        <end position="228"/>
    </location>
</feature>
<dbReference type="Proteomes" id="UP000192391">
    <property type="component" value="Chromosome"/>
</dbReference>